<organism evidence="1 2">
    <name type="scientific">Phakopsora pachyrhizi</name>
    <name type="common">Asian soybean rust disease fungus</name>
    <dbReference type="NCBI Taxonomy" id="170000"/>
    <lineage>
        <taxon>Eukaryota</taxon>
        <taxon>Fungi</taxon>
        <taxon>Dikarya</taxon>
        <taxon>Basidiomycota</taxon>
        <taxon>Pucciniomycotina</taxon>
        <taxon>Pucciniomycetes</taxon>
        <taxon>Pucciniales</taxon>
        <taxon>Phakopsoraceae</taxon>
        <taxon>Phakopsora</taxon>
    </lineage>
</organism>
<accession>A0AAV0B4R5</accession>
<dbReference type="EMBL" id="CALTRL010002861">
    <property type="protein sequence ID" value="CAH7676975.1"/>
    <property type="molecule type" value="Genomic_DNA"/>
</dbReference>
<dbReference type="AlphaFoldDB" id="A0AAV0B4R5"/>
<proteinExistence type="predicted"/>
<sequence length="54" mass="6104">MAVVVEDLVKEVKGGLKGRYKEVFDEGVAVEGDGWNHWKKEQNSWRKTTGALDL</sequence>
<comment type="caution">
    <text evidence="1">The sequence shown here is derived from an EMBL/GenBank/DDBJ whole genome shotgun (WGS) entry which is preliminary data.</text>
</comment>
<evidence type="ECO:0000313" key="2">
    <source>
        <dbReference type="Proteomes" id="UP001153365"/>
    </source>
</evidence>
<reference evidence="1" key="1">
    <citation type="submission" date="2022-06" db="EMBL/GenBank/DDBJ databases">
        <authorList>
            <consortium name="SYNGENTA / RWTH Aachen University"/>
        </authorList>
    </citation>
    <scope>NUCLEOTIDE SEQUENCE</scope>
</reference>
<gene>
    <name evidence="1" type="ORF">PPACK8108_LOCUS12081</name>
</gene>
<evidence type="ECO:0000313" key="1">
    <source>
        <dbReference type="EMBL" id="CAH7676975.1"/>
    </source>
</evidence>
<keyword evidence="2" id="KW-1185">Reference proteome</keyword>
<name>A0AAV0B4R5_PHAPC</name>
<dbReference type="Proteomes" id="UP001153365">
    <property type="component" value="Unassembled WGS sequence"/>
</dbReference>
<protein>
    <submittedName>
        <fullName evidence="1">Uncharacterized protein</fullName>
    </submittedName>
</protein>